<name>A0A084SR41_9BACT</name>
<comment type="caution">
    <text evidence="1">The sequence shown here is derived from an EMBL/GenBank/DDBJ whole genome shotgun (WGS) entry which is preliminary data.</text>
</comment>
<proteinExistence type="predicted"/>
<dbReference type="RefSeq" id="WP_043400646.1">
    <property type="nucleotide sequence ID" value="NZ_JPMI01000168.1"/>
</dbReference>
<reference evidence="1 2" key="1">
    <citation type="submission" date="2014-07" db="EMBL/GenBank/DDBJ databases">
        <title>Draft Genome Sequence of Gephyronic Acid Producer, Cystobacter violaceus Strain Cb vi76.</title>
        <authorList>
            <person name="Stevens D.C."/>
            <person name="Young J."/>
            <person name="Carmichael R."/>
            <person name="Tan J."/>
            <person name="Taylor R.E."/>
        </authorList>
    </citation>
    <scope>NUCLEOTIDE SEQUENCE [LARGE SCALE GENOMIC DNA]</scope>
    <source>
        <strain evidence="1 2">Cb vi76</strain>
    </source>
</reference>
<dbReference type="EMBL" id="JPMI01000168">
    <property type="protein sequence ID" value="KFA90926.1"/>
    <property type="molecule type" value="Genomic_DNA"/>
</dbReference>
<dbReference type="SUPFAM" id="SSF143011">
    <property type="entry name" value="RelE-like"/>
    <property type="match status" value="1"/>
</dbReference>
<protein>
    <recommendedName>
        <fullName evidence="3">Plasmid stabilization protein</fullName>
    </recommendedName>
</protein>
<evidence type="ECO:0008006" key="3">
    <source>
        <dbReference type="Google" id="ProtNLM"/>
    </source>
</evidence>
<evidence type="ECO:0000313" key="1">
    <source>
        <dbReference type="EMBL" id="KFA90926.1"/>
    </source>
</evidence>
<sequence length="110" mass="12247">MAICPPMAYRVHIPVELWSTLKALPPALVERVHRRIDDIAQLAEVAPPLNPLWFKLGATDRPLLRCIVDGYALLYEVDESCRTVSVLDVEREESELASLSSDLVAASGRH</sequence>
<organism evidence="1 2">
    <name type="scientific">Archangium violaceum Cb vi76</name>
    <dbReference type="NCBI Taxonomy" id="1406225"/>
    <lineage>
        <taxon>Bacteria</taxon>
        <taxon>Pseudomonadati</taxon>
        <taxon>Myxococcota</taxon>
        <taxon>Myxococcia</taxon>
        <taxon>Myxococcales</taxon>
        <taxon>Cystobacterineae</taxon>
        <taxon>Archangiaceae</taxon>
        <taxon>Archangium</taxon>
    </lineage>
</organism>
<dbReference type="InterPro" id="IPR035093">
    <property type="entry name" value="RelE/ParE_toxin_dom_sf"/>
</dbReference>
<dbReference type="AlphaFoldDB" id="A0A084SR41"/>
<accession>A0A084SR41</accession>
<evidence type="ECO:0000313" key="2">
    <source>
        <dbReference type="Proteomes" id="UP000028547"/>
    </source>
</evidence>
<gene>
    <name evidence="1" type="ORF">Q664_25525</name>
</gene>
<dbReference type="Gene3D" id="3.30.2310.20">
    <property type="entry name" value="RelE-like"/>
    <property type="match status" value="1"/>
</dbReference>
<dbReference type="Proteomes" id="UP000028547">
    <property type="component" value="Unassembled WGS sequence"/>
</dbReference>